<dbReference type="InParanoid" id="A0A1V8SHI5"/>
<dbReference type="EMBL" id="NAJO01000045">
    <property type="protein sequence ID" value="OQN98602.1"/>
    <property type="molecule type" value="Genomic_DNA"/>
</dbReference>
<accession>A0A1V8SHI5</accession>
<reference evidence="3" key="1">
    <citation type="submission" date="2017-03" db="EMBL/GenBank/DDBJ databases">
        <title>Genomes of endolithic fungi from Antarctica.</title>
        <authorList>
            <person name="Coleine C."/>
            <person name="Masonjones S."/>
            <person name="Stajich J.E."/>
        </authorList>
    </citation>
    <scope>NUCLEOTIDE SEQUENCE [LARGE SCALE GENOMIC DNA]</scope>
    <source>
        <strain evidence="3">CCFEE 5527</strain>
    </source>
</reference>
<comment type="caution">
    <text evidence="2">The sequence shown here is derived from an EMBL/GenBank/DDBJ whole genome shotgun (WGS) entry which is preliminary data.</text>
</comment>
<evidence type="ECO:0000313" key="2">
    <source>
        <dbReference type="EMBL" id="OQN98602.1"/>
    </source>
</evidence>
<keyword evidence="3" id="KW-1185">Reference proteome</keyword>
<dbReference type="OrthoDB" id="193467at2759"/>
<organism evidence="2 3">
    <name type="scientific">Cryoendolithus antarcticus</name>
    <dbReference type="NCBI Taxonomy" id="1507870"/>
    <lineage>
        <taxon>Eukaryota</taxon>
        <taxon>Fungi</taxon>
        <taxon>Dikarya</taxon>
        <taxon>Ascomycota</taxon>
        <taxon>Pezizomycotina</taxon>
        <taxon>Dothideomycetes</taxon>
        <taxon>Dothideomycetidae</taxon>
        <taxon>Cladosporiales</taxon>
        <taxon>Cladosporiaceae</taxon>
        <taxon>Cryoendolithus</taxon>
    </lineage>
</organism>
<evidence type="ECO:0000313" key="3">
    <source>
        <dbReference type="Proteomes" id="UP000192596"/>
    </source>
</evidence>
<dbReference type="Proteomes" id="UP000192596">
    <property type="component" value="Unassembled WGS sequence"/>
</dbReference>
<feature type="compositionally biased region" description="Low complexity" evidence="1">
    <location>
        <begin position="12"/>
        <end position="27"/>
    </location>
</feature>
<dbReference type="AlphaFoldDB" id="A0A1V8SHI5"/>
<name>A0A1V8SHI5_9PEZI</name>
<feature type="region of interest" description="Disordered" evidence="1">
    <location>
        <begin position="1"/>
        <end position="34"/>
    </location>
</feature>
<sequence>MPKKRSNFKQFQGSSASHSAGAGQHAAKTGESAQSVNALLSSLRIANPSDAAAKKRDFAELSNQRSVPPELRGILGQRDVPPPETRAGARARERLRTPGPATPGSWTRARLPGLAGKGKAGRRKSVKGERERTKPDHLHRFVNLIIGLRLSEERRGTHSLKETALKSIAERWSMLDEDDYPALQEFSLRMRLALLAQIVCYGPPLTLSGLRALTEGVDAVESLDVAGLIGHGTLTLSRLAKLLSSMHRTSQDLNDVAIESWDASEPIDTIHPETIRPSPFCNLTQLCLSHPPSSILWRELLALTKQTPKLTHLSLAYWPRPTLTPNLVTTTVTTRIGMEVHAGGSHFYSDLDHDLAEPASLLRLLSHNLLQLRWLDLEGCTQWLPALAIMPSPARHGFDDDNQAYSSFTDFNARALNMTLLSSWSKLTYINARQGWLPTYAGISALPLQQGVSANRVFIGEILAKLPFSVTHSHDQADIEKRKAQAWLEGEWSMIRAMRRINDMRDLGNMSKVLFDLGWTTKMR</sequence>
<dbReference type="STRING" id="1507870.A0A1V8SHI5"/>
<gene>
    <name evidence="2" type="ORF">B0A48_15865</name>
</gene>
<evidence type="ECO:0000256" key="1">
    <source>
        <dbReference type="SAM" id="MobiDB-lite"/>
    </source>
</evidence>
<protein>
    <submittedName>
        <fullName evidence="2">Uncharacterized protein</fullName>
    </submittedName>
</protein>
<feature type="region of interest" description="Disordered" evidence="1">
    <location>
        <begin position="50"/>
        <end position="133"/>
    </location>
</feature>
<proteinExistence type="predicted"/>